<dbReference type="InterPro" id="IPR012902">
    <property type="entry name" value="N_methyl_site"/>
</dbReference>
<comment type="subcellular location">
    <subcellularLocation>
        <location evidence="1">Membrane</location>
        <topology evidence="1">Single-pass membrane protein</topology>
    </subcellularLocation>
</comment>
<keyword evidence="2" id="KW-0488">Methylation</keyword>
<keyword evidence="4 6" id="KW-1133">Transmembrane helix</keyword>
<reference evidence="7 8" key="1">
    <citation type="submission" date="2017-09" db="EMBL/GenBank/DDBJ databases">
        <title>Depth-based differentiation of microbial function through sediment-hosted aquifers and enrichment of novel symbionts in the deep terrestrial subsurface.</title>
        <authorList>
            <person name="Probst A.J."/>
            <person name="Ladd B."/>
            <person name="Jarett J.K."/>
            <person name="Geller-Mcgrath D.E."/>
            <person name="Sieber C.M."/>
            <person name="Emerson J.B."/>
            <person name="Anantharaman K."/>
            <person name="Thomas B.C."/>
            <person name="Malmstrom R."/>
            <person name="Stieglmeier M."/>
            <person name="Klingl A."/>
            <person name="Woyke T."/>
            <person name="Ryan C.M."/>
            <person name="Banfield J.F."/>
        </authorList>
    </citation>
    <scope>NUCLEOTIDE SEQUENCE [LARGE SCALE GENOMIC DNA]</scope>
    <source>
        <strain evidence="7">CG11_big_fil_rev_8_21_14_0_20_35_14</strain>
    </source>
</reference>
<evidence type="ECO:0000313" key="8">
    <source>
        <dbReference type="Proteomes" id="UP000229893"/>
    </source>
</evidence>
<evidence type="ECO:0000313" key="7">
    <source>
        <dbReference type="EMBL" id="PIR05204.1"/>
    </source>
</evidence>
<dbReference type="Proteomes" id="UP000229893">
    <property type="component" value="Unassembled WGS sequence"/>
</dbReference>
<dbReference type="EMBL" id="PCWO01000004">
    <property type="protein sequence ID" value="PIR05204.1"/>
    <property type="molecule type" value="Genomic_DNA"/>
</dbReference>
<dbReference type="GO" id="GO:0015627">
    <property type="term" value="C:type II protein secretion system complex"/>
    <property type="evidence" value="ECO:0007669"/>
    <property type="project" value="InterPro"/>
</dbReference>
<dbReference type="PANTHER" id="PTHR30093">
    <property type="entry name" value="GENERAL SECRETION PATHWAY PROTEIN G"/>
    <property type="match status" value="1"/>
</dbReference>
<dbReference type="GO" id="GO:0016020">
    <property type="term" value="C:membrane"/>
    <property type="evidence" value="ECO:0007669"/>
    <property type="project" value="UniProtKB-SubCell"/>
</dbReference>
<organism evidence="7 8">
    <name type="scientific">Candidatus Liptonbacteria bacterium CG11_big_fil_rev_8_21_14_0_20_35_14</name>
    <dbReference type="NCBI Taxonomy" id="1974634"/>
    <lineage>
        <taxon>Bacteria</taxon>
        <taxon>Candidatus Liptoniibacteriota</taxon>
    </lineage>
</organism>
<protein>
    <recommendedName>
        <fullName evidence="9">Type II secretion system protein GspG C-terminal domain-containing protein</fullName>
    </recommendedName>
</protein>
<dbReference type="InterPro" id="IPR045584">
    <property type="entry name" value="Pilin-like"/>
</dbReference>
<dbReference type="PRINTS" id="PR00813">
    <property type="entry name" value="BCTERIALGSPG"/>
</dbReference>
<dbReference type="NCBIfam" id="TIGR02532">
    <property type="entry name" value="IV_pilin_GFxxxE"/>
    <property type="match status" value="1"/>
</dbReference>
<evidence type="ECO:0008006" key="9">
    <source>
        <dbReference type="Google" id="ProtNLM"/>
    </source>
</evidence>
<proteinExistence type="predicted"/>
<sequence length="137" mass="14809">MNYLKNRQGFTLIEMLVVVGIIGVLASLVLVGLGGARDAGADAKRISNLNQIRNSLELYYLRSGSYPDNPPLYKVEAIPGIDKGKIDFSSDNYFYEQKAGSYLIGVTLKAGSAQGVKEGTVNGNDCVSQTFYCLTSE</sequence>
<evidence type="ECO:0000256" key="4">
    <source>
        <dbReference type="ARBA" id="ARBA00022989"/>
    </source>
</evidence>
<comment type="caution">
    <text evidence="7">The sequence shown here is derived from an EMBL/GenBank/DDBJ whole genome shotgun (WGS) entry which is preliminary data.</text>
</comment>
<evidence type="ECO:0000256" key="1">
    <source>
        <dbReference type="ARBA" id="ARBA00004167"/>
    </source>
</evidence>
<feature type="transmembrane region" description="Helical" evidence="6">
    <location>
        <begin position="12"/>
        <end position="36"/>
    </location>
</feature>
<dbReference type="GO" id="GO:0015628">
    <property type="term" value="P:protein secretion by the type II secretion system"/>
    <property type="evidence" value="ECO:0007669"/>
    <property type="project" value="InterPro"/>
</dbReference>
<evidence type="ECO:0000256" key="3">
    <source>
        <dbReference type="ARBA" id="ARBA00022692"/>
    </source>
</evidence>
<evidence type="ECO:0000256" key="2">
    <source>
        <dbReference type="ARBA" id="ARBA00022481"/>
    </source>
</evidence>
<dbReference type="SUPFAM" id="SSF54523">
    <property type="entry name" value="Pili subunits"/>
    <property type="match status" value="1"/>
</dbReference>
<dbReference type="PANTHER" id="PTHR30093:SF44">
    <property type="entry name" value="TYPE II SECRETION SYSTEM CORE PROTEIN G"/>
    <property type="match status" value="1"/>
</dbReference>
<evidence type="ECO:0000256" key="6">
    <source>
        <dbReference type="SAM" id="Phobius"/>
    </source>
</evidence>
<keyword evidence="5 6" id="KW-0472">Membrane</keyword>
<dbReference type="AlphaFoldDB" id="A0A2H0N8J5"/>
<evidence type="ECO:0000256" key="5">
    <source>
        <dbReference type="ARBA" id="ARBA00023136"/>
    </source>
</evidence>
<accession>A0A2H0N8J5</accession>
<dbReference type="PROSITE" id="PS00409">
    <property type="entry name" value="PROKAR_NTER_METHYL"/>
    <property type="match status" value="1"/>
</dbReference>
<dbReference type="InterPro" id="IPR000983">
    <property type="entry name" value="Bac_GSPG_pilin"/>
</dbReference>
<dbReference type="Pfam" id="PF07963">
    <property type="entry name" value="N_methyl"/>
    <property type="match status" value="1"/>
</dbReference>
<dbReference type="Gene3D" id="3.30.700.10">
    <property type="entry name" value="Glycoprotein, Type 4 Pilin"/>
    <property type="match status" value="1"/>
</dbReference>
<name>A0A2H0N8J5_9BACT</name>
<gene>
    <name evidence="7" type="ORF">COV57_00355</name>
</gene>
<keyword evidence="3 6" id="KW-0812">Transmembrane</keyword>